<dbReference type="InterPro" id="IPR056632">
    <property type="entry name" value="DUF7730"/>
</dbReference>
<evidence type="ECO:0000313" key="2">
    <source>
        <dbReference type="EMBL" id="KAF7670994.1"/>
    </source>
</evidence>
<accession>A0A8H7EAR3</accession>
<reference evidence="2" key="1">
    <citation type="submission" date="2020-01" db="EMBL/GenBank/DDBJ databases">
        <authorList>
            <person name="Feng Z.H.Z."/>
        </authorList>
    </citation>
    <scope>NUCLEOTIDE SEQUENCE</scope>
    <source>
        <strain evidence="2">CBS107.38</strain>
    </source>
</reference>
<organism evidence="2 3">
    <name type="scientific">Alternaria burnsii</name>
    <dbReference type="NCBI Taxonomy" id="1187904"/>
    <lineage>
        <taxon>Eukaryota</taxon>
        <taxon>Fungi</taxon>
        <taxon>Dikarya</taxon>
        <taxon>Ascomycota</taxon>
        <taxon>Pezizomycotina</taxon>
        <taxon>Dothideomycetes</taxon>
        <taxon>Pleosporomycetidae</taxon>
        <taxon>Pleosporales</taxon>
        <taxon>Pleosporineae</taxon>
        <taxon>Pleosporaceae</taxon>
        <taxon>Alternaria</taxon>
        <taxon>Alternaria sect. Alternaria</taxon>
    </lineage>
</organism>
<sequence>MTAFESTKDAVSYTWNNNSTLRFWCKLITCPLFGPCYYIRSLDWPSCVKKTRGQSRKQLERYKVLADVEHRRRVRRVGKKRIPLVDGDKWWNKKAKGQSQSPLFAKLPLELRWQIYEMVLCDQEELTMKFNENEPWDHWKVGAEQGRDTKMLRTCKKIYREAASVLYSKNTFKFDSYKLLSTFVSTIPPQRLASIRKVILVITLFWNRCDTFIKRYRDLLSLLSGMQGLKEVCLRYRLRENNYVVHPRFSDFLLLEWLEEGKISKEYAIFYEMLEVQTGPRFGGMLFDRWAIGERRRIDMKEWSLAFHSYLYNDDLLITPAL</sequence>
<feature type="domain" description="DUF7730" evidence="1">
    <location>
        <begin position="148"/>
        <end position="204"/>
    </location>
</feature>
<evidence type="ECO:0000259" key="1">
    <source>
        <dbReference type="Pfam" id="PF24864"/>
    </source>
</evidence>
<gene>
    <name evidence="2" type="ORF">GT037_010958</name>
</gene>
<dbReference type="RefSeq" id="XP_038781376.1">
    <property type="nucleotide sequence ID" value="XM_038936005.1"/>
</dbReference>
<dbReference type="Proteomes" id="UP000596902">
    <property type="component" value="Unassembled WGS sequence"/>
</dbReference>
<protein>
    <recommendedName>
        <fullName evidence="1">DUF7730 domain-containing protein</fullName>
    </recommendedName>
</protein>
<dbReference type="AlphaFoldDB" id="A0A8H7EAR3"/>
<evidence type="ECO:0000313" key="3">
    <source>
        <dbReference type="Proteomes" id="UP000596902"/>
    </source>
</evidence>
<keyword evidence="3" id="KW-1185">Reference proteome</keyword>
<comment type="caution">
    <text evidence="2">The sequence shown here is derived from an EMBL/GenBank/DDBJ whole genome shotgun (WGS) entry which is preliminary data.</text>
</comment>
<dbReference type="PANTHER" id="PTHR38790">
    <property type="entry name" value="2EXR DOMAIN-CONTAINING PROTEIN-RELATED"/>
    <property type="match status" value="1"/>
</dbReference>
<reference evidence="2" key="2">
    <citation type="submission" date="2020-08" db="EMBL/GenBank/DDBJ databases">
        <title>Draft Genome Sequence of Cumin Blight Pathogen Alternaria burnsii.</title>
        <authorList>
            <person name="Feng Z."/>
        </authorList>
    </citation>
    <scope>NUCLEOTIDE SEQUENCE</scope>
    <source>
        <strain evidence="2">CBS107.38</strain>
    </source>
</reference>
<dbReference type="GeneID" id="62209183"/>
<name>A0A8H7EAR3_9PLEO</name>
<dbReference type="EMBL" id="JAAABM010000026">
    <property type="protein sequence ID" value="KAF7670994.1"/>
    <property type="molecule type" value="Genomic_DNA"/>
</dbReference>
<dbReference type="Pfam" id="PF24864">
    <property type="entry name" value="DUF7730"/>
    <property type="match status" value="1"/>
</dbReference>
<proteinExistence type="predicted"/>